<feature type="region of interest" description="Disordered" evidence="1">
    <location>
        <begin position="1"/>
        <end position="25"/>
    </location>
</feature>
<evidence type="ECO:0000256" key="1">
    <source>
        <dbReference type="SAM" id="MobiDB-lite"/>
    </source>
</evidence>
<dbReference type="RefSeq" id="WP_270040474.1">
    <property type="nucleotide sequence ID" value="NZ_JAPDOD010000010.1"/>
</dbReference>
<sequence length="77" mass="7854">MPVVRVQGSAGDGEGEGEGLGGVSGLDPTVARVATNLTLSDHIGKFVAGQVANQFQNENLADTLKGKNQIMISGSWG</sequence>
<protein>
    <submittedName>
        <fullName evidence="2">Uncharacterized protein</fullName>
    </submittedName>
</protein>
<comment type="caution">
    <text evidence="2">The sequence shown here is derived from an EMBL/GenBank/DDBJ whole genome shotgun (WGS) entry which is preliminary data.</text>
</comment>
<gene>
    <name evidence="2" type="ORF">OM076_13435</name>
</gene>
<dbReference type="Proteomes" id="UP001149140">
    <property type="component" value="Unassembled WGS sequence"/>
</dbReference>
<evidence type="ECO:0000313" key="2">
    <source>
        <dbReference type="EMBL" id="MDA0161274.1"/>
    </source>
</evidence>
<organism evidence="2 3">
    <name type="scientific">Solirubrobacter ginsenosidimutans</name>
    <dbReference type="NCBI Taxonomy" id="490573"/>
    <lineage>
        <taxon>Bacteria</taxon>
        <taxon>Bacillati</taxon>
        <taxon>Actinomycetota</taxon>
        <taxon>Thermoleophilia</taxon>
        <taxon>Solirubrobacterales</taxon>
        <taxon>Solirubrobacteraceae</taxon>
        <taxon>Solirubrobacter</taxon>
    </lineage>
</organism>
<name>A0A9X3MRL3_9ACTN</name>
<accession>A0A9X3MRL3</accession>
<dbReference type="AlphaFoldDB" id="A0A9X3MRL3"/>
<proteinExistence type="predicted"/>
<keyword evidence="3" id="KW-1185">Reference proteome</keyword>
<reference evidence="2" key="1">
    <citation type="submission" date="2022-10" db="EMBL/GenBank/DDBJ databases">
        <title>The WGS of Solirubrobacter ginsenosidimutans DSM 21036.</title>
        <authorList>
            <person name="Jiang Z."/>
        </authorList>
    </citation>
    <scope>NUCLEOTIDE SEQUENCE</scope>
    <source>
        <strain evidence="2">DSM 21036</strain>
    </source>
</reference>
<dbReference type="EMBL" id="JAPDOD010000010">
    <property type="protein sequence ID" value="MDA0161274.1"/>
    <property type="molecule type" value="Genomic_DNA"/>
</dbReference>
<evidence type="ECO:0000313" key="3">
    <source>
        <dbReference type="Proteomes" id="UP001149140"/>
    </source>
</evidence>